<evidence type="ECO:0000313" key="3">
    <source>
        <dbReference type="Proteomes" id="UP000499080"/>
    </source>
</evidence>
<protein>
    <submittedName>
        <fullName evidence="1">Uncharacterized protein</fullName>
    </submittedName>
</protein>
<dbReference type="AlphaFoldDB" id="A0A4Y2UP03"/>
<keyword evidence="3" id="KW-1185">Reference proteome</keyword>
<gene>
    <name evidence="2" type="ORF">AVEN_221045_1</name>
    <name evidence="1" type="ORF">AVEN_29599_1</name>
</gene>
<accession>A0A4Y2UP03</accession>
<sequence>MAVLKNVMLVSVYGTLMPVDDLPSDGSQQKCERTINDSNEPHICWFPVLPSRAGLLNTQTRQLPRGPATLVGPVATIFFADPSNHCQPWSNNSSDP</sequence>
<proteinExistence type="predicted"/>
<dbReference type="EMBL" id="BGPR01038847">
    <property type="protein sequence ID" value="GBO14727.1"/>
    <property type="molecule type" value="Genomic_DNA"/>
</dbReference>
<evidence type="ECO:0000313" key="1">
    <source>
        <dbReference type="EMBL" id="GBO14725.1"/>
    </source>
</evidence>
<comment type="caution">
    <text evidence="1">The sequence shown here is derived from an EMBL/GenBank/DDBJ whole genome shotgun (WGS) entry which is preliminary data.</text>
</comment>
<organism evidence="1 3">
    <name type="scientific">Araneus ventricosus</name>
    <name type="common">Orbweaver spider</name>
    <name type="synonym">Epeira ventricosa</name>
    <dbReference type="NCBI Taxonomy" id="182803"/>
    <lineage>
        <taxon>Eukaryota</taxon>
        <taxon>Metazoa</taxon>
        <taxon>Ecdysozoa</taxon>
        <taxon>Arthropoda</taxon>
        <taxon>Chelicerata</taxon>
        <taxon>Arachnida</taxon>
        <taxon>Araneae</taxon>
        <taxon>Araneomorphae</taxon>
        <taxon>Entelegynae</taxon>
        <taxon>Araneoidea</taxon>
        <taxon>Araneidae</taxon>
        <taxon>Araneus</taxon>
    </lineage>
</organism>
<evidence type="ECO:0000313" key="2">
    <source>
        <dbReference type="EMBL" id="GBO14727.1"/>
    </source>
</evidence>
<dbReference type="EMBL" id="BGPR01038846">
    <property type="protein sequence ID" value="GBO14725.1"/>
    <property type="molecule type" value="Genomic_DNA"/>
</dbReference>
<name>A0A4Y2UP03_ARAVE</name>
<reference evidence="1 3" key="1">
    <citation type="journal article" date="2019" name="Sci. Rep.">
        <title>Orb-weaving spider Araneus ventricosus genome elucidates the spidroin gene catalogue.</title>
        <authorList>
            <person name="Kono N."/>
            <person name="Nakamura H."/>
            <person name="Ohtoshi R."/>
            <person name="Moran D.A.P."/>
            <person name="Shinohara A."/>
            <person name="Yoshida Y."/>
            <person name="Fujiwara M."/>
            <person name="Mori M."/>
            <person name="Tomita M."/>
            <person name="Arakawa K."/>
        </authorList>
    </citation>
    <scope>NUCLEOTIDE SEQUENCE [LARGE SCALE GENOMIC DNA]</scope>
</reference>
<dbReference type="Proteomes" id="UP000499080">
    <property type="component" value="Unassembled WGS sequence"/>
</dbReference>